<dbReference type="GO" id="GO:0043190">
    <property type="term" value="C:ATP-binding cassette (ABC) transporter complex"/>
    <property type="evidence" value="ECO:0007669"/>
    <property type="project" value="InterPro"/>
</dbReference>
<keyword evidence="3" id="KW-1003">Cell membrane</keyword>
<dbReference type="InterPro" id="IPR010065">
    <property type="entry name" value="AA_ABC_transptr_permease_3TM"/>
</dbReference>
<keyword evidence="6 8" id="KW-1133">Transmembrane helix</keyword>
<dbReference type="GO" id="GO:0022857">
    <property type="term" value="F:transmembrane transporter activity"/>
    <property type="evidence" value="ECO:0007669"/>
    <property type="project" value="InterPro"/>
</dbReference>
<dbReference type="Gene3D" id="1.10.3720.10">
    <property type="entry name" value="MetI-like"/>
    <property type="match status" value="1"/>
</dbReference>
<keyword evidence="7 8" id="KW-0472">Membrane</keyword>
<feature type="transmembrane region" description="Helical" evidence="8">
    <location>
        <begin position="187"/>
        <end position="211"/>
    </location>
</feature>
<evidence type="ECO:0000256" key="5">
    <source>
        <dbReference type="ARBA" id="ARBA00022970"/>
    </source>
</evidence>
<protein>
    <submittedName>
        <fullName evidence="10">Ectoine/hydroxyectoine ABC transporter permease subunit EhuC</fullName>
    </submittedName>
</protein>
<evidence type="ECO:0000256" key="1">
    <source>
        <dbReference type="ARBA" id="ARBA00004651"/>
    </source>
</evidence>
<dbReference type="NCBIfam" id="TIGR03004">
    <property type="entry name" value="ectoine_ehuC"/>
    <property type="match status" value="1"/>
</dbReference>
<comment type="subcellular location">
    <subcellularLocation>
        <location evidence="1 8">Cell membrane</location>
        <topology evidence="1 8">Multi-pass membrane protein</topology>
    </subcellularLocation>
</comment>
<evidence type="ECO:0000313" key="11">
    <source>
        <dbReference type="Proteomes" id="UP000612808"/>
    </source>
</evidence>
<evidence type="ECO:0000256" key="7">
    <source>
        <dbReference type="ARBA" id="ARBA00023136"/>
    </source>
</evidence>
<dbReference type="InterPro" id="IPR043429">
    <property type="entry name" value="ArtM/GltK/GlnP/TcyL/YhdX-like"/>
</dbReference>
<feature type="transmembrane region" description="Helical" evidence="8">
    <location>
        <begin position="27"/>
        <end position="50"/>
    </location>
</feature>
<dbReference type="InterPro" id="IPR035906">
    <property type="entry name" value="MetI-like_sf"/>
</dbReference>
<evidence type="ECO:0000313" key="10">
    <source>
        <dbReference type="EMBL" id="GID14295.1"/>
    </source>
</evidence>
<proteinExistence type="inferred from homology"/>
<dbReference type="PANTHER" id="PTHR30614">
    <property type="entry name" value="MEMBRANE COMPONENT OF AMINO ACID ABC TRANSPORTER"/>
    <property type="match status" value="1"/>
</dbReference>
<dbReference type="Pfam" id="PF00528">
    <property type="entry name" value="BPD_transp_1"/>
    <property type="match status" value="1"/>
</dbReference>
<comment type="caution">
    <text evidence="10">The sequence shown here is derived from an EMBL/GenBank/DDBJ whole genome shotgun (WGS) entry which is preliminary data.</text>
</comment>
<evidence type="ECO:0000256" key="4">
    <source>
        <dbReference type="ARBA" id="ARBA00022692"/>
    </source>
</evidence>
<evidence type="ECO:0000259" key="9">
    <source>
        <dbReference type="PROSITE" id="PS50928"/>
    </source>
</evidence>
<reference evidence="10" key="1">
    <citation type="submission" date="2021-01" db="EMBL/GenBank/DDBJ databases">
        <title>Whole genome shotgun sequence of Actinocatenispora rupis NBRC 107355.</title>
        <authorList>
            <person name="Komaki H."/>
            <person name="Tamura T."/>
        </authorList>
    </citation>
    <scope>NUCLEOTIDE SEQUENCE</scope>
    <source>
        <strain evidence="10">NBRC 107355</strain>
    </source>
</reference>
<dbReference type="InterPro" id="IPR000515">
    <property type="entry name" value="MetI-like"/>
</dbReference>
<evidence type="ECO:0000256" key="8">
    <source>
        <dbReference type="RuleBase" id="RU363032"/>
    </source>
</evidence>
<sequence>MGSFLSQLSQSWGNIGSALVITVEGTIGGAILALVLAFVLGLMALSRFVVVRGVARTIIEFFRGTSLYVQLFWLYFALPVLGFKISSALLCAIIAFGLNFGAYGAEVVRGAINAVPRAQWEGAIALNMSPFQRMRLVILPQAWVAMIPPFNNLLIQLLKSTPLMSLVTIADLTFEAQQLRSATGQTAWSYLFLLVVYFILAYILTLLMNALESVAKARLGRGTGLRGIFRMRPADPTGKSLGAGLAGAGTEIEPVEAANLTSKTMGAGGPGGGGV</sequence>
<dbReference type="SUPFAM" id="SSF161098">
    <property type="entry name" value="MetI-like"/>
    <property type="match status" value="1"/>
</dbReference>
<comment type="similarity">
    <text evidence="8">Belongs to the binding-protein-dependent transport system permease family.</text>
</comment>
<name>A0A8J3J423_9ACTN</name>
<dbReference type="AlphaFoldDB" id="A0A8J3J423"/>
<dbReference type="NCBIfam" id="TIGR01726">
    <property type="entry name" value="HEQRo_perm_3TM"/>
    <property type="match status" value="1"/>
</dbReference>
<dbReference type="CDD" id="cd06261">
    <property type="entry name" value="TM_PBP2"/>
    <property type="match status" value="1"/>
</dbReference>
<gene>
    <name evidence="10" type="ORF">Aru02nite_51840</name>
</gene>
<organism evidence="10 11">
    <name type="scientific">Actinocatenispora rupis</name>
    <dbReference type="NCBI Taxonomy" id="519421"/>
    <lineage>
        <taxon>Bacteria</taxon>
        <taxon>Bacillati</taxon>
        <taxon>Actinomycetota</taxon>
        <taxon>Actinomycetes</taxon>
        <taxon>Micromonosporales</taxon>
        <taxon>Micromonosporaceae</taxon>
        <taxon>Actinocatenispora</taxon>
    </lineage>
</organism>
<keyword evidence="4 8" id="KW-0812">Transmembrane</keyword>
<dbReference type="EMBL" id="BOMB01000030">
    <property type="protein sequence ID" value="GID14295.1"/>
    <property type="molecule type" value="Genomic_DNA"/>
</dbReference>
<dbReference type="PANTHER" id="PTHR30614:SF0">
    <property type="entry name" value="L-CYSTINE TRANSPORT SYSTEM PERMEASE PROTEIN TCYL"/>
    <property type="match status" value="1"/>
</dbReference>
<dbReference type="RefSeq" id="WP_203662126.1">
    <property type="nucleotide sequence ID" value="NZ_BAAAZM010000001.1"/>
</dbReference>
<dbReference type="Proteomes" id="UP000612808">
    <property type="component" value="Unassembled WGS sequence"/>
</dbReference>
<keyword evidence="2 8" id="KW-0813">Transport</keyword>
<accession>A0A8J3J423</accession>
<evidence type="ECO:0000256" key="6">
    <source>
        <dbReference type="ARBA" id="ARBA00022989"/>
    </source>
</evidence>
<evidence type="ECO:0000256" key="3">
    <source>
        <dbReference type="ARBA" id="ARBA00022475"/>
    </source>
</evidence>
<dbReference type="PROSITE" id="PS50928">
    <property type="entry name" value="ABC_TM1"/>
    <property type="match status" value="1"/>
</dbReference>
<dbReference type="InterPro" id="IPR014342">
    <property type="entry name" value="Ectoine_EhuC"/>
</dbReference>
<feature type="domain" description="ABC transmembrane type-1" evidence="9">
    <location>
        <begin position="19"/>
        <end position="208"/>
    </location>
</feature>
<keyword evidence="5" id="KW-0029">Amino-acid transport</keyword>
<evidence type="ECO:0000256" key="2">
    <source>
        <dbReference type="ARBA" id="ARBA00022448"/>
    </source>
</evidence>
<dbReference type="GO" id="GO:0006865">
    <property type="term" value="P:amino acid transport"/>
    <property type="evidence" value="ECO:0007669"/>
    <property type="project" value="UniProtKB-KW"/>
</dbReference>
<feature type="transmembrane region" description="Helical" evidence="8">
    <location>
        <begin position="71"/>
        <end position="98"/>
    </location>
</feature>
<keyword evidence="11" id="KW-1185">Reference proteome</keyword>